<proteinExistence type="predicted"/>
<dbReference type="Proteomes" id="UP000808349">
    <property type="component" value="Unassembled WGS sequence"/>
</dbReference>
<organism evidence="2 3">
    <name type="scientific">Candidatus Defluviibacterium haderslevense</name>
    <dbReference type="NCBI Taxonomy" id="2981993"/>
    <lineage>
        <taxon>Bacteria</taxon>
        <taxon>Pseudomonadati</taxon>
        <taxon>Bacteroidota</taxon>
        <taxon>Saprospiria</taxon>
        <taxon>Saprospirales</taxon>
        <taxon>Saprospiraceae</taxon>
        <taxon>Candidatus Defluviibacterium</taxon>
    </lineage>
</organism>
<gene>
    <name evidence="2" type="ORF">IPO85_15205</name>
</gene>
<evidence type="ECO:0000313" key="3">
    <source>
        <dbReference type="Proteomes" id="UP000808349"/>
    </source>
</evidence>
<evidence type="ECO:0000256" key="1">
    <source>
        <dbReference type="SAM" id="Phobius"/>
    </source>
</evidence>
<keyword evidence="1" id="KW-0812">Transmembrane</keyword>
<dbReference type="NCBIfam" id="TIGR01167">
    <property type="entry name" value="LPXTG_anchor"/>
    <property type="match status" value="1"/>
</dbReference>
<feature type="transmembrane region" description="Helical" evidence="1">
    <location>
        <begin position="87"/>
        <end position="105"/>
    </location>
</feature>
<keyword evidence="1" id="KW-0472">Membrane</keyword>
<accession>A0A9D7SBA5</accession>
<reference evidence="2 3" key="1">
    <citation type="submission" date="2020-10" db="EMBL/GenBank/DDBJ databases">
        <title>Connecting structure to function with the recovery of over 1000 high-quality activated sludge metagenome-assembled genomes encoding full-length rRNA genes using long-read sequencing.</title>
        <authorList>
            <person name="Singleton C.M."/>
            <person name="Petriglieri F."/>
            <person name="Kristensen J.M."/>
            <person name="Kirkegaard R.H."/>
            <person name="Michaelsen T.Y."/>
            <person name="Andersen M.H."/>
            <person name="Karst S.M."/>
            <person name="Dueholm M.S."/>
            <person name="Nielsen P.H."/>
            <person name="Albertsen M."/>
        </authorList>
    </citation>
    <scope>NUCLEOTIDE SEQUENCE [LARGE SCALE GENOMIC DNA]</scope>
    <source>
        <strain evidence="2">Ribe_18-Q3-R11-54_BAT3C.373</strain>
    </source>
</reference>
<dbReference type="EMBL" id="JADKFW010000013">
    <property type="protein sequence ID" value="MBK9718831.1"/>
    <property type="molecule type" value="Genomic_DNA"/>
</dbReference>
<comment type="caution">
    <text evidence="2">The sequence shown here is derived from an EMBL/GenBank/DDBJ whole genome shotgun (WGS) entry which is preliminary data.</text>
</comment>
<evidence type="ECO:0000313" key="2">
    <source>
        <dbReference type="EMBL" id="MBK9718831.1"/>
    </source>
</evidence>
<keyword evidence="1" id="KW-1133">Transmembrane helix</keyword>
<protein>
    <submittedName>
        <fullName evidence="2">LPXTG cell wall anchor domain-containing protein</fullName>
    </submittedName>
</protein>
<sequence length="138" mass="15667">MIETICNNCGNKKSFEDSFMGRTFKCPNCSNPVKIEHLSNQIVTEPTSVTNSLADEIARAEKEKKIKNEAELWQAILQANKKKSKNFILYGIILAIYGVSCFGTYSESHEMSYIFMGLGSIGGAIYFFRKRHKLLKRN</sequence>
<dbReference type="AlphaFoldDB" id="A0A9D7SBA5"/>
<name>A0A9D7SBA5_9BACT</name>
<feature type="transmembrane region" description="Helical" evidence="1">
    <location>
        <begin position="111"/>
        <end position="128"/>
    </location>
</feature>